<organism evidence="1 2">
    <name type="scientific">Bradyrhizobium barranii subsp. apii</name>
    <dbReference type="NCBI Taxonomy" id="2819348"/>
    <lineage>
        <taxon>Bacteria</taxon>
        <taxon>Pseudomonadati</taxon>
        <taxon>Pseudomonadota</taxon>
        <taxon>Alphaproteobacteria</taxon>
        <taxon>Hyphomicrobiales</taxon>
        <taxon>Nitrobacteraceae</taxon>
        <taxon>Bradyrhizobium</taxon>
        <taxon>Bradyrhizobium barranii</taxon>
    </lineage>
</organism>
<sequence length="58" mass="6604">MMMDKIQRAILENQVILAEALWMLLHSQGISSDATLQNVSARIKATRKLLEEHSEENP</sequence>
<reference evidence="1" key="1">
    <citation type="journal article" date="2017" name="Syst. Appl. Microbiol.">
        <title>Soybeans inoculated with root zone soils of Canadian native legumes harbour diverse and novel Bradyrhizobium spp. that possess agricultural potential.</title>
        <authorList>
            <person name="Bromfield E.S.P."/>
            <person name="Cloutier S."/>
            <person name="Tambong J.T."/>
            <person name="Tran Thi T.V."/>
        </authorList>
    </citation>
    <scope>NUCLEOTIDE SEQUENCE</scope>
    <source>
        <strain evidence="1">1S5</strain>
    </source>
</reference>
<reference evidence="1" key="2">
    <citation type="submission" date="2022-04" db="EMBL/GenBank/DDBJ databases">
        <authorList>
            <person name="Bromfield E.S.P."/>
            <person name="Cloutier S."/>
        </authorList>
    </citation>
    <scope>NUCLEOTIDE SEQUENCE</scope>
    <source>
        <strain evidence="1">1S5</strain>
    </source>
</reference>
<gene>
    <name evidence="1" type="ORF">HAP41_0000035510</name>
</gene>
<dbReference type="AlphaFoldDB" id="A0A8T5VB14"/>
<dbReference type="Proteomes" id="UP000551709">
    <property type="component" value="Chromosome"/>
</dbReference>
<name>A0A8T5VB14_9BRAD</name>
<evidence type="ECO:0000313" key="2">
    <source>
        <dbReference type="Proteomes" id="UP000551709"/>
    </source>
</evidence>
<proteinExistence type="predicted"/>
<evidence type="ECO:0000313" key="1">
    <source>
        <dbReference type="EMBL" id="UPT85567.1"/>
    </source>
</evidence>
<protein>
    <submittedName>
        <fullName evidence="1">Uncharacterized protein</fullName>
    </submittedName>
</protein>
<accession>A0A8T5VB14</accession>
<dbReference type="EMBL" id="CP096255">
    <property type="protein sequence ID" value="UPT85567.1"/>
    <property type="molecule type" value="Genomic_DNA"/>
</dbReference>
<dbReference type="RefSeq" id="WP_166086818.1">
    <property type="nucleotide sequence ID" value="NZ_CP096251.1"/>
</dbReference>